<gene>
    <name evidence="2" type="ORF">SAMN04487834_10046</name>
</gene>
<proteinExistence type="predicted"/>
<dbReference type="EMBL" id="FNYK01000004">
    <property type="protein sequence ID" value="SEI43641.1"/>
    <property type="molecule type" value="Genomic_DNA"/>
</dbReference>
<evidence type="ECO:0000259" key="1">
    <source>
        <dbReference type="Pfam" id="PF04073"/>
    </source>
</evidence>
<accession>A0A1H6QIT7</accession>
<name>A0A1H6QIT7_9FIRM</name>
<organism evidence="2 3">
    <name type="scientific">Sharpea azabuensis</name>
    <dbReference type="NCBI Taxonomy" id="322505"/>
    <lineage>
        <taxon>Bacteria</taxon>
        <taxon>Bacillati</taxon>
        <taxon>Bacillota</taxon>
        <taxon>Erysipelotrichia</taxon>
        <taxon>Erysipelotrichales</taxon>
        <taxon>Coprobacillaceae</taxon>
        <taxon>Sharpea</taxon>
    </lineage>
</organism>
<dbReference type="PANTHER" id="PTHR30411:SF1">
    <property type="entry name" value="CYTOPLASMIC PROTEIN"/>
    <property type="match status" value="1"/>
</dbReference>
<evidence type="ECO:0000313" key="2">
    <source>
        <dbReference type="EMBL" id="SEI43641.1"/>
    </source>
</evidence>
<dbReference type="RefSeq" id="WP_033163799.1">
    <property type="nucleotide sequence ID" value="NZ_CACZLD010000033.1"/>
</dbReference>
<dbReference type="STRING" id="322505.SAMN04487836_13819"/>
<feature type="domain" description="YbaK/aminoacyl-tRNA synthetase-associated" evidence="1">
    <location>
        <begin position="24"/>
        <end position="140"/>
    </location>
</feature>
<dbReference type="Pfam" id="PF04073">
    <property type="entry name" value="tRNA_edit"/>
    <property type="match status" value="1"/>
</dbReference>
<keyword evidence="3" id="KW-1185">Reference proteome</keyword>
<dbReference type="PANTHER" id="PTHR30411">
    <property type="entry name" value="CYTOPLASMIC PROTEIN"/>
    <property type="match status" value="1"/>
</dbReference>
<dbReference type="GO" id="GO:0002161">
    <property type="term" value="F:aminoacyl-tRNA deacylase activity"/>
    <property type="evidence" value="ECO:0007669"/>
    <property type="project" value="InterPro"/>
</dbReference>
<dbReference type="Gene3D" id="3.90.960.10">
    <property type="entry name" value="YbaK/aminoacyl-tRNA synthetase-associated domain"/>
    <property type="match status" value="1"/>
</dbReference>
<dbReference type="OrthoDB" id="9798760at2"/>
<dbReference type="SUPFAM" id="SSF55826">
    <property type="entry name" value="YbaK/ProRS associated domain"/>
    <property type="match status" value="1"/>
</dbReference>
<dbReference type="Proteomes" id="UP000183028">
    <property type="component" value="Unassembled WGS sequence"/>
</dbReference>
<reference evidence="3" key="1">
    <citation type="submission" date="2016-10" db="EMBL/GenBank/DDBJ databases">
        <authorList>
            <person name="Varghese N."/>
        </authorList>
    </citation>
    <scope>NUCLEOTIDE SEQUENCE [LARGE SCALE GENOMIC DNA]</scope>
    <source>
        <strain evidence="3">DSM 20406</strain>
    </source>
</reference>
<protein>
    <submittedName>
        <fullName evidence="2">Cys-tRNA(Pro) deacylase, prolyl-tRNA editing enzyme YbaK/EbsC</fullName>
    </submittedName>
</protein>
<dbReference type="CDD" id="cd04333">
    <property type="entry name" value="ProX_deacylase"/>
    <property type="match status" value="1"/>
</dbReference>
<dbReference type="InterPro" id="IPR007214">
    <property type="entry name" value="YbaK/aa-tRNA-synth-assoc-dom"/>
</dbReference>
<dbReference type="AlphaFoldDB" id="A0A1H6QIT7"/>
<sequence length="156" mass="17390">MALDAVRKTFEKEGIANRIIELDESSATVADAAKALHTEEARIAKSMSFLVDDQVNIIVMAGDVKIDNHKYKEYFHKKAKMVPFNEVEQLTSHPAGGVCSFALPSNVNVYLDRSLKRFKTVFPACGSRNSAIELNISELEHYSSNVQDWVDVTKLA</sequence>
<dbReference type="InterPro" id="IPR036754">
    <property type="entry name" value="YbaK/aa-tRNA-synt-asso_dom_sf"/>
</dbReference>
<evidence type="ECO:0000313" key="3">
    <source>
        <dbReference type="Proteomes" id="UP000183028"/>
    </source>
</evidence>
<dbReference type="GeneID" id="54121201"/>
<dbReference type="eggNOG" id="COG2606">
    <property type="taxonomic scope" value="Bacteria"/>
</dbReference>